<dbReference type="Proteomes" id="UP000070444">
    <property type="component" value="Unassembled WGS sequence"/>
</dbReference>
<protein>
    <recommendedName>
        <fullName evidence="3">Transcription factor domain-containing protein</fullName>
    </recommendedName>
</protein>
<dbReference type="EMBL" id="KQ964643">
    <property type="protein sequence ID" value="KXN67338.1"/>
    <property type="molecule type" value="Genomic_DNA"/>
</dbReference>
<evidence type="ECO:0008006" key="3">
    <source>
        <dbReference type="Google" id="ProtNLM"/>
    </source>
</evidence>
<sequence>MDQVIDLVEVRSCFKCRVETKSNLKYCKKCAINTSFTTQFYSYEFKKTKIGKKPLKVAIEFPLNPQLTRELDIIYYISPLEKSVFTNLKLTRFQNLTHLTNYILYSNQVPNTQLIYHLSPDLKNIPQIKQILDKNEKIIDQYISSISIPNNRDPNSCICSNSLNLVNDPNFWTELIKLYIEFCLPSDDLLFWIPAPIPKASRINSIHESIIQSKSKKDSIHAKFANIQALYIYCQVLFNNGEISLTRNCFATLSRMLYALGIHLDAAKFDLDTNFNRKLILRRVSIFDISLAGTYKFYPNYIVELPKFSNALYDINWYLTPSKWSKFEEKESIKEYLEASITVIKNKFYDKTCNIIDFTINSSTKALRNDKLVKTKLKSLNLAYSEVLGHSQNLKWSYPQQVKIIEKFELSVKVSYIHLSLILLECWKLNKQGKNPQLTQKTLKFSIGLFELISQSESYKTDVFYYYLLGFSLLSNIKDFDKEGKSKALEVLEKLKVIVEQNHHEFNNLNLLLLGTGLKLLN</sequence>
<keyword evidence="2" id="KW-1185">Reference proteome</keyword>
<evidence type="ECO:0000313" key="1">
    <source>
        <dbReference type="EMBL" id="KXN67338.1"/>
    </source>
</evidence>
<gene>
    <name evidence="1" type="ORF">CONCODRAFT_19680</name>
</gene>
<proteinExistence type="predicted"/>
<accession>A0A137NXE6</accession>
<reference evidence="1 2" key="1">
    <citation type="journal article" date="2015" name="Genome Biol. Evol.">
        <title>Phylogenomic analyses indicate that early fungi evolved digesting cell walls of algal ancestors of land plants.</title>
        <authorList>
            <person name="Chang Y."/>
            <person name="Wang S."/>
            <person name="Sekimoto S."/>
            <person name="Aerts A.L."/>
            <person name="Choi C."/>
            <person name="Clum A."/>
            <person name="LaButti K.M."/>
            <person name="Lindquist E.A."/>
            <person name="Yee Ngan C."/>
            <person name="Ohm R.A."/>
            <person name="Salamov A.A."/>
            <person name="Grigoriev I.V."/>
            <person name="Spatafora J.W."/>
            <person name="Berbee M.L."/>
        </authorList>
    </citation>
    <scope>NUCLEOTIDE SEQUENCE [LARGE SCALE GENOMIC DNA]</scope>
    <source>
        <strain evidence="1 2">NRRL 28638</strain>
    </source>
</reference>
<dbReference type="CDD" id="cd12148">
    <property type="entry name" value="fungal_TF_MHR"/>
    <property type="match status" value="1"/>
</dbReference>
<organism evidence="1 2">
    <name type="scientific">Conidiobolus coronatus (strain ATCC 28846 / CBS 209.66 / NRRL 28638)</name>
    <name type="common">Delacroixia coronata</name>
    <dbReference type="NCBI Taxonomy" id="796925"/>
    <lineage>
        <taxon>Eukaryota</taxon>
        <taxon>Fungi</taxon>
        <taxon>Fungi incertae sedis</taxon>
        <taxon>Zoopagomycota</taxon>
        <taxon>Entomophthoromycotina</taxon>
        <taxon>Entomophthoromycetes</taxon>
        <taxon>Entomophthorales</taxon>
        <taxon>Ancylistaceae</taxon>
        <taxon>Conidiobolus</taxon>
    </lineage>
</organism>
<dbReference type="AlphaFoldDB" id="A0A137NXE6"/>
<evidence type="ECO:0000313" key="2">
    <source>
        <dbReference type="Proteomes" id="UP000070444"/>
    </source>
</evidence>
<name>A0A137NXE6_CONC2</name>